<dbReference type="InterPro" id="IPR019183">
    <property type="entry name" value="NAA25_NatB_aux_su"/>
</dbReference>
<dbReference type="Pfam" id="PF09797">
    <property type="entry name" value="NatB_MDM20"/>
    <property type="match status" value="1"/>
</dbReference>
<sequence>MNSEDHQLFQLLDRELFKKAAQFVSSLQKRYPSATYYKILDQYVKFRQSPTKYSFEKGLKQILDAKSPPSDAKSLSMCHRFLLELGFDTSRALEPYERAMMKYANSETCYDWFLESLKDLNWRHLCKSSFQMSKVNEKSKSRLFQFWNSVATVVWIQLDKGSLSEKELDIVPRLVYKLTSDLKPFENEQELIVYCKVCELFGDDKSREIVDEIIKFWKEGTFLDLYLKNFLMDHLKKLEEHKLTWKYGISLLNNLDDYGILQNIIEAGHKMDKPFAEVMEVLKQKSSRNYMLARVYAAKLYGSEQLDEVLFQFIEKYHDKPSCPVDLQSLDMDKDKLRAMFEKLPSGLIHDKAMSELFGKGDHLQLFLKYKDSLSTKPKTDYSDCSYFVLEIVKNLCADSNITLQNVVASISILEGYQNVDPFNYDTRVWLVLLYTYMGLPEKAYSHLQTLNIKNVQNDLVYHWLYTRFSTILPNKNYSYCQNILAPQSIYASLKNMSGFLVAAFERKSWCKVPGIIDFYERMFKSFTRWSIMAETLQLSRLLNEKKLDQYKPLIESLQTFGMENFHEMSWSDNRDFQIFDQRGGEDVSSPTPTFHKIMAPIRVDNAWLKISIARELIFYSLAKNEKNKFVDDTLAQEETLTKSLSTHELWTWRIIRLLYESLDSSDSIDYKRLAQLIEACPPFVESTWEANHSYLITLATLKSLDQLKRIKDKDLRQLIKNKIKETRDSCTALFGAYKDLVNAMAAPASLNPPHLHSLFEATAYPNLAPEIAQEIAQGLKAVRNI</sequence>
<organism evidence="2 3">
    <name type="scientific">Kluyveromyces marxianus</name>
    <name type="common">Yeast</name>
    <name type="synonym">Candida kefyr</name>
    <dbReference type="NCBI Taxonomy" id="4911"/>
    <lineage>
        <taxon>Eukaryota</taxon>
        <taxon>Fungi</taxon>
        <taxon>Dikarya</taxon>
        <taxon>Ascomycota</taxon>
        <taxon>Saccharomycotina</taxon>
        <taxon>Saccharomycetes</taxon>
        <taxon>Saccharomycetales</taxon>
        <taxon>Saccharomycetaceae</taxon>
        <taxon>Kluyveromyces</taxon>
    </lineage>
</organism>
<dbReference type="Proteomes" id="UP000422736">
    <property type="component" value="Chromosome 6"/>
</dbReference>
<comment type="similarity">
    <text evidence="1">Belongs to the MDM20/NAA25 family.</text>
</comment>
<dbReference type="PANTHER" id="PTHR22767:SF3">
    <property type="entry name" value="N-ALPHA-ACETYLTRANSFERASE 25, NATB AUXILIARY SUBUNIT"/>
    <property type="match status" value="1"/>
</dbReference>
<name>A0ABX6F0R2_KLUMA</name>
<dbReference type="PANTHER" id="PTHR22767">
    <property type="entry name" value="N-TERMINAL ACETYLTRANSFERASE-RELATED"/>
    <property type="match status" value="1"/>
</dbReference>
<reference evidence="2 3" key="1">
    <citation type="submission" date="2016-03" db="EMBL/GenBank/DDBJ databases">
        <title>How can Kluyveromyces marxianus grow so fast - potential evolutionary course in Saccharomyces Complex revealed by comparative genomics.</title>
        <authorList>
            <person name="Mo W."/>
            <person name="Lu W."/>
            <person name="Yang X."/>
            <person name="Qi J."/>
            <person name="Lv H."/>
        </authorList>
    </citation>
    <scope>NUCLEOTIDE SEQUENCE [LARGE SCALE GENOMIC DNA]</scope>
    <source>
        <strain evidence="2 3">FIM1</strain>
    </source>
</reference>
<keyword evidence="3" id="KW-1185">Reference proteome</keyword>
<evidence type="ECO:0000313" key="2">
    <source>
        <dbReference type="EMBL" id="QGN17425.1"/>
    </source>
</evidence>
<evidence type="ECO:0000313" key="3">
    <source>
        <dbReference type="Proteomes" id="UP000422736"/>
    </source>
</evidence>
<proteinExistence type="inferred from homology"/>
<protein>
    <submittedName>
        <fullName evidence="2">N-terminal acetyltransferase B complex subunit MDM20</fullName>
    </submittedName>
</protein>
<gene>
    <name evidence="2" type="primary">MDM20</name>
    <name evidence="2" type="ORF">FIM1_4157</name>
</gene>
<evidence type="ECO:0000256" key="1">
    <source>
        <dbReference type="ARBA" id="ARBA00006298"/>
    </source>
</evidence>
<accession>A0ABX6F0R2</accession>
<reference evidence="2 3" key="2">
    <citation type="submission" date="2019-11" db="EMBL/GenBank/DDBJ databases">
        <authorList>
            <person name="Lu H."/>
        </authorList>
    </citation>
    <scope>NUCLEOTIDE SEQUENCE [LARGE SCALE GENOMIC DNA]</scope>
    <source>
        <strain evidence="2 3">FIM1</strain>
    </source>
</reference>
<dbReference type="EMBL" id="CP015059">
    <property type="protein sequence ID" value="QGN17425.1"/>
    <property type="molecule type" value="Genomic_DNA"/>
</dbReference>